<feature type="transmembrane region" description="Helical" evidence="2">
    <location>
        <begin position="70"/>
        <end position="91"/>
    </location>
</feature>
<protein>
    <recommendedName>
        <fullName evidence="4">YfhO family protein</fullName>
    </recommendedName>
</protein>
<feature type="compositionally biased region" description="Low complexity" evidence="1">
    <location>
        <begin position="1"/>
        <end position="20"/>
    </location>
</feature>
<name>A0AAU8DKX6_9ACTN</name>
<dbReference type="RefSeq" id="WP_353648253.1">
    <property type="nucleotide sequence ID" value="NZ_CP159218.1"/>
</dbReference>
<evidence type="ECO:0000256" key="2">
    <source>
        <dbReference type="SAM" id="Phobius"/>
    </source>
</evidence>
<feature type="region of interest" description="Disordered" evidence="1">
    <location>
        <begin position="1"/>
        <end position="56"/>
    </location>
</feature>
<feature type="transmembrane region" description="Helical" evidence="2">
    <location>
        <begin position="284"/>
        <end position="302"/>
    </location>
</feature>
<organism evidence="3">
    <name type="scientific">Nakamurella sp. A5-74</name>
    <dbReference type="NCBI Taxonomy" id="3158264"/>
    <lineage>
        <taxon>Bacteria</taxon>
        <taxon>Bacillati</taxon>
        <taxon>Actinomycetota</taxon>
        <taxon>Actinomycetes</taxon>
        <taxon>Nakamurellales</taxon>
        <taxon>Nakamurellaceae</taxon>
        <taxon>Nakamurella</taxon>
    </lineage>
</organism>
<feature type="transmembrane region" description="Helical" evidence="2">
    <location>
        <begin position="358"/>
        <end position="377"/>
    </location>
</feature>
<reference evidence="3" key="1">
    <citation type="submission" date="2024-05" db="EMBL/GenBank/DDBJ databases">
        <authorList>
            <person name="Cai S.Y."/>
            <person name="Jin L.M."/>
            <person name="Li H.R."/>
        </authorList>
    </citation>
    <scope>NUCLEOTIDE SEQUENCE</scope>
    <source>
        <strain evidence="3">A5-74</strain>
    </source>
</reference>
<feature type="transmembrane region" description="Helical" evidence="2">
    <location>
        <begin position="254"/>
        <end position="272"/>
    </location>
</feature>
<evidence type="ECO:0000256" key="1">
    <source>
        <dbReference type="SAM" id="MobiDB-lite"/>
    </source>
</evidence>
<sequence>MTTSAAGDDAAGDRIAPAAAVRSTGDPSAAVDTLEHDDGRVGEGTTASSPSETGSTAATRYERRSAWLGNLLWVVPPLGLTLITTGFFPGFSPAKLSWMLGAGQIECLNTMGFAAFRSYCTQIGAPVGSPLLSGAPQTYLGLLLSYLPLIDAWRAYLIVGVLTVAGSYLAGVAVLRRFGAPTWLASLGTFVYLTSSTVLALNGFVYTFHGFVMLPAATWAVFTSLERFRRGRYVSAALIAFACAWLMAFTDGYAFVASTVMILGIGLGWLLGDTAGRKKLAGGIVWAVALATGSLAYLSYIPPGGAHPQASMGSFRYLGADLLTFFIPSPSSYWASGMPWNGVLQRLWGTGDNQLGNYLGYVALGLAVTLVLLGALRRGAPHRGQLWSLVGVGVVCAILSLGPNLKFANFADIPIKPGNLPAGETRFTLPTAFLYEHVPGFQDMRATYRSFTVTRWALVVLAVVGLVMVLRTRARMLVPFLAILLVLDSVPNLAKQISNRQLSRAQLEVTRADFGIHLTQMIGPGDKALILPNANDFLASGFVPFTGGSSYNVGIDKNVAYSMASWPAPVRLAARTYGTAKFADNACALLHSDASVIVLSYLDLRAGAVNAAVTPGPDPALVQRAKDVARLDRFATTETPSGIALRLRPDQDCTA</sequence>
<feature type="compositionally biased region" description="Polar residues" evidence="1">
    <location>
        <begin position="45"/>
        <end position="56"/>
    </location>
</feature>
<feature type="transmembrane region" description="Helical" evidence="2">
    <location>
        <begin position="182"/>
        <end position="200"/>
    </location>
</feature>
<keyword evidence="2" id="KW-0812">Transmembrane</keyword>
<gene>
    <name evidence="3" type="ORF">ABLG96_15560</name>
</gene>
<feature type="transmembrane region" description="Helical" evidence="2">
    <location>
        <begin position="453"/>
        <end position="470"/>
    </location>
</feature>
<feature type="transmembrane region" description="Helical" evidence="2">
    <location>
        <begin position="153"/>
        <end position="175"/>
    </location>
</feature>
<dbReference type="EMBL" id="CP159218">
    <property type="protein sequence ID" value="XCG62638.1"/>
    <property type="molecule type" value="Genomic_DNA"/>
</dbReference>
<keyword evidence="2" id="KW-0472">Membrane</keyword>
<evidence type="ECO:0008006" key="4">
    <source>
        <dbReference type="Google" id="ProtNLM"/>
    </source>
</evidence>
<feature type="transmembrane region" description="Helical" evidence="2">
    <location>
        <begin position="232"/>
        <end position="248"/>
    </location>
</feature>
<proteinExistence type="predicted"/>
<dbReference type="AlphaFoldDB" id="A0AAU8DKX6"/>
<evidence type="ECO:0000313" key="3">
    <source>
        <dbReference type="EMBL" id="XCG62638.1"/>
    </source>
</evidence>
<feature type="transmembrane region" description="Helical" evidence="2">
    <location>
        <begin position="206"/>
        <end position="225"/>
    </location>
</feature>
<feature type="transmembrane region" description="Helical" evidence="2">
    <location>
        <begin position="384"/>
        <end position="402"/>
    </location>
</feature>
<accession>A0AAU8DKX6</accession>
<keyword evidence="2" id="KW-1133">Transmembrane helix</keyword>